<feature type="region of interest" description="Disordered" evidence="10">
    <location>
        <begin position="165"/>
        <end position="199"/>
    </location>
</feature>
<evidence type="ECO:0000256" key="3">
    <source>
        <dbReference type="ARBA" id="ARBA00022840"/>
    </source>
</evidence>
<dbReference type="PRINTS" id="PR00380">
    <property type="entry name" value="KINESINHEAVY"/>
</dbReference>
<feature type="compositionally biased region" description="Low complexity" evidence="10">
    <location>
        <begin position="818"/>
        <end position="829"/>
    </location>
</feature>
<evidence type="ECO:0000256" key="10">
    <source>
        <dbReference type="SAM" id="MobiDB-lite"/>
    </source>
</evidence>
<evidence type="ECO:0000256" key="1">
    <source>
        <dbReference type="ARBA" id="ARBA00022701"/>
    </source>
</evidence>
<proteinExistence type="inferred from homology"/>
<evidence type="ECO:0000313" key="12">
    <source>
        <dbReference type="EMBL" id="WIA18035.1"/>
    </source>
</evidence>
<keyword evidence="5 7" id="KW-0505">Motor protein</keyword>
<dbReference type="PROSITE" id="PS50067">
    <property type="entry name" value="KINESIN_MOTOR_2"/>
    <property type="match status" value="1"/>
</dbReference>
<feature type="domain" description="Kinesin motor" evidence="11">
    <location>
        <begin position="31"/>
        <end position="412"/>
    </location>
</feature>
<feature type="compositionally biased region" description="Low complexity" evidence="10">
    <location>
        <begin position="189"/>
        <end position="199"/>
    </location>
</feature>
<feature type="compositionally biased region" description="Acidic residues" evidence="10">
    <location>
        <begin position="558"/>
        <end position="567"/>
    </location>
</feature>
<organism evidence="12 13">
    <name type="scientific">Tetradesmus obliquus</name>
    <name type="common">Green alga</name>
    <name type="synonym">Acutodesmus obliquus</name>
    <dbReference type="NCBI Taxonomy" id="3088"/>
    <lineage>
        <taxon>Eukaryota</taxon>
        <taxon>Viridiplantae</taxon>
        <taxon>Chlorophyta</taxon>
        <taxon>core chlorophytes</taxon>
        <taxon>Chlorophyceae</taxon>
        <taxon>CS clade</taxon>
        <taxon>Sphaeropleales</taxon>
        <taxon>Scenedesmaceae</taxon>
        <taxon>Tetradesmus</taxon>
    </lineage>
</organism>
<dbReference type="InterPro" id="IPR044986">
    <property type="entry name" value="KIF15/KIN-12"/>
</dbReference>
<evidence type="ECO:0000256" key="2">
    <source>
        <dbReference type="ARBA" id="ARBA00022741"/>
    </source>
</evidence>
<reference evidence="12 13" key="1">
    <citation type="submission" date="2023-05" db="EMBL/GenBank/DDBJ databases">
        <title>A 100% complete, gapless, phased diploid assembly of the Scenedesmus obliquus UTEX 3031 genome.</title>
        <authorList>
            <person name="Biondi T.C."/>
            <person name="Hanschen E.R."/>
            <person name="Kwon T."/>
            <person name="Eng W."/>
            <person name="Kruse C.P.S."/>
            <person name="Koehler S.I."/>
            <person name="Kunde Y."/>
            <person name="Gleasner C.D."/>
            <person name="You Mak K.T."/>
            <person name="Polle J."/>
            <person name="Hovde B.T."/>
            <person name="Starkenburg S.R."/>
        </authorList>
    </citation>
    <scope>NUCLEOTIDE SEQUENCE [LARGE SCALE GENOMIC DNA]</scope>
    <source>
        <strain evidence="12 13">DOE0152z</strain>
    </source>
</reference>
<keyword evidence="13" id="KW-1185">Reference proteome</keyword>
<evidence type="ECO:0000256" key="6">
    <source>
        <dbReference type="ARBA" id="ARBA00034488"/>
    </source>
</evidence>
<keyword evidence="2 7" id="KW-0547">Nucleotide-binding</keyword>
<feature type="compositionally biased region" description="Low complexity" evidence="10">
    <location>
        <begin position="165"/>
        <end position="181"/>
    </location>
</feature>
<feature type="region of interest" description="Disordered" evidence="10">
    <location>
        <begin position="1"/>
        <end position="27"/>
    </location>
</feature>
<name>A0ABY8UA17_TETOB</name>
<feature type="coiled-coil region" evidence="9">
    <location>
        <begin position="419"/>
        <end position="506"/>
    </location>
</feature>
<feature type="compositionally biased region" description="Low complexity" evidence="10">
    <location>
        <begin position="639"/>
        <end position="660"/>
    </location>
</feature>
<protein>
    <recommendedName>
        <fullName evidence="8">Kinesin-like protein</fullName>
    </recommendedName>
</protein>
<evidence type="ECO:0000259" key="11">
    <source>
        <dbReference type="PROSITE" id="PS50067"/>
    </source>
</evidence>
<accession>A0ABY8UA17</accession>
<dbReference type="InterPro" id="IPR036961">
    <property type="entry name" value="Kinesin_motor_dom_sf"/>
</dbReference>
<feature type="compositionally biased region" description="Low complexity" evidence="10">
    <location>
        <begin position="572"/>
        <end position="600"/>
    </location>
</feature>
<dbReference type="PROSITE" id="PS00411">
    <property type="entry name" value="KINESIN_MOTOR_1"/>
    <property type="match status" value="1"/>
</dbReference>
<keyword evidence="1 8" id="KW-0493">Microtubule</keyword>
<evidence type="ECO:0000256" key="7">
    <source>
        <dbReference type="PROSITE-ProRule" id="PRU00283"/>
    </source>
</evidence>
<dbReference type="Proteomes" id="UP001244341">
    <property type="component" value="Chromosome 9b"/>
</dbReference>
<dbReference type="PANTHER" id="PTHR37739">
    <property type="entry name" value="KINESIN-LIKE PROTEIN KIN-12D"/>
    <property type="match status" value="1"/>
</dbReference>
<feature type="region of interest" description="Disordered" evidence="10">
    <location>
        <begin position="818"/>
        <end position="878"/>
    </location>
</feature>
<keyword evidence="3 7" id="KW-0067">ATP-binding</keyword>
<evidence type="ECO:0000256" key="9">
    <source>
        <dbReference type="SAM" id="Coils"/>
    </source>
</evidence>
<feature type="binding site" evidence="7">
    <location>
        <begin position="113"/>
        <end position="120"/>
    </location>
    <ligand>
        <name>ATP</name>
        <dbReference type="ChEBI" id="CHEBI:30616"/>
    </ligand>
</feature>
<dbReference type="CDD" id="cd00106">
    <property type="entry name" value="KISc"/>
    <property type="match status" value="1"/>
</dbReference>
<dbReference type="SUPFAM" id="SSF52540">
    <property type="entry name" value="P-loop containing nucleoside triphosphate hydrolases"/>
    <property type="match status" value="1"/>
</dbReference>
<feature type="region of interest" description="Disordered" evidence="10">
    <location>
        <begin position="639"/>
        <end position="696"/>
    </location>
</feature>
<feature type="region of interest" description="Disordered" evidence="10">
    <location>
        <begin position="539"/>
        <end position="622"/>
    </location>
</feature>
<keyword evidence="4 9" id="KW-0175">Coiled coil</keyword>
<dbReference type="InterPro" id="IPR019821">
    <property type="entry name" value="Kinesin_motor_CS"/>
</dbReference>
<dbReference type="SMART" id="SM00129">
    <property type="entry name" value="KISc"/>
    <property type="match status" value="1"/>
</dbReference>
<dbReference type="Pfam" id="PF00225">
    <property type="entry name" value="Kinesin"/>
    <property type="match status" value="1"/>
</dbReference>
<comment type="similarity">
    <text evidence="6">Belongs to the TRAFAC class myosin-kinesin ATPase superfamily. Kinesin family. KIN-12 subfamily.</text>
</comment>
<dbReference type="InterPro" id="IPR027417">
    <property type="entry name" value="P-loop_NTPase"/>
</dbReference>
<feature type="compositionally biased region" description="Acidic residues" evidence="10">
    <location>
        <begin position="1"/>
        <end position="11"/>
    </location>
</feature>
<dbReference type="InterPro" id="IPR001752">
    <property type="entry name" value="Kinesin_motor_dom"/>
</dbReference>
<evidence type="ECO:0000256" key="4">
    <source>
        <dbReference type="ARBA" id="ARBA00023054"/>
    </source>
</evidence>
<evidence type="ECO:0000256" key="5">
    <source>
        <dbReference type="ARBA" id="ARBA00023175"/>
    </source>
</evidence>
<evidence type="ECO:0000256" key="8">
    <source>
        <dbReference type="RuleBase" id="RU000394"/>
    </source>
</evidence>
<gene>
    <name evidence="12" type="ORF">OEZ85_009517</name>
</gene>
<dbReference type="Gene3D" id="3.40.850.10">
    <property type="entry name" value="Kinesin motor domain"/>
    <property type="match status" value="1"/>
</dbReference>
<evidence type="ECO:0000313" key="13">
    <source>
        <dbReference type="Proteomes" id="UP001244341"/>
    </source>
</evidence>
<sequence length="878" mass="94089">MEPEPSEEEAAAEGSLEQGQDEPSVLGNSTDVKVVVRVRPQVLGVELQPDVATCVEVDGFNSLLVRSASEASSMQFNWVAGPATTQGEFFKVVGRPTVENCLSGFNSSVFAYGQTGSGKTHTMIGELPEESDVLPPNAGLIPRIFQYLWRRMQEVQSGMLANSANNTAAAGSGASSPSSSKDGGEAGDEASSSSSGSAAQPSLTWMVRCSMLEIHREEVYDLLRPNSGPLNLREDIRKGVYVEGLAERVVDNMQDALGVLRTGIALRQVAATQYNAASSRSHCIFTCHVESRLEPQPGLVNVRSSRLHLVDLAGSERLRYGLGGMALGEGGDRQLKETTAINTSLSVLGLVILRLTEQQPHIPYRNSKLTFLLQDSIGGNAKTIIVANVSPSEACLHETLSTLKFATRARNLVNKAVINEDTNGDAALLRLENRRLRQELALARGLIATGSEGGPGGQAAAAEQLEQQHAQLQSALDLLDELGKRNRDLQEALEFGKRERSELEHKCLEGRQELAAAQVSLQQTMREYRAYRHNSLCSSRLPSPQPCFSPLRPLYGESIDEEPEDESPTGLAAPGSWRRRGASASSSSSSAAAAGSGSPSTPTKQIVPASSPGLPELVTSPDGHAANEEALSHAEVWQQHYQPRQQHQQELQQREQLAQAEVSPAAAADGLGCEASGNFDQQQQQQQPGGPTWGVDDYEEEFRQLSEQLQELVSANSSLKAALQQRDLALEQRCHELGASESMLQELHERLAASEAAAAEAAAQHCDAMWAKGQVAGLLELNETLQLQLEAQGQELEGLKAALERFMATEATPEAAEAYAAASAALEQEASTDGPTSSSKDQHSSADAELPPEGPAVTLDAPAQQQQQAEEQAGEEEV</sequence>
<dbReference type="EMBL" id="CP126216">
    <property type="protein sequence ID" value="WIA18035.1"/>
    <property type="molecule type" value="Genomic_DNA"/>
</dbReference>
<dbReference type="PANTHER" id="PTHR37739:SF8">
    <property type="entry name" value="KINESIN-LIKE PROTEIN KIN-12D"/>
    <property type="match status" value="1"/>
</dbReference>